<keyword evidence="5" id="KW-0694">RNA-binding</keyword>
<evidence type="ECO:0000256" key="1">
    <source>
        <dbReference type="ARBA" id="ARBA00004123"/>
    </source>
</evidence>
<dbReference type="Proteomes" id="UP000694403">
    <property type="component" value="Unplaced"/>
</dbReference>
<feature type="region of interest" description="Disordered" evidence="7">
    <location>
        <begin position="125"/>
        <end position="168"/>
    </location>
</feature>
<evidence type="ECO:0000256" key="2">
    <source>
        <dbReference type="ARBA" id="ARBA00004201"/>
    </source>
</evidence>
<evidence type="ECO:0000256" key="3">
    <source>
        <dbReference type="ARBA" id="ARBA00005469"/>
    </source>
</evidence>
<sequence>MSVCVCVCVCICALIPLGVRTRVSVCRCVCVCVCICALIPLGVRTRVSVCRCVCVCVCICALIPLGVRTRVSVCRCVCVCLCVHLCTDTSAQTPTEIRAPSGWALPRPQPRPGPRCAGCCPDPSRDQGPVGPGAAQTPAEIRAPLRRALPRPQPRSGPRRAGCRPDPSQSGPHCAGCCPDQSKPAPGRSPSEQRRAVAQQLRVLPLTERNLRMFDHTSRKLIPWAERQFACQACDRAWWRRVPERKQVSRCRLCGKHYDPVPYDKVWGTAEFHCPSCNRSFRGSAQMGMASPCFICSTRVLPGRILSPHHLAGSRSRNPHSCYAEVGAGSQDSWNRLPKVLFASLEHQSTGSTVATCLSQGSLAHCDLDELLLEDLEEESEGSGD</sequence>
<dbReference type="GO" id="GO:1990825">
    <property type="term" value="F:sequence-specific mRNA binding"/>
    <property type="evidence" value="ECO:0007669"/>
    <property type="project" value="TreeGrafter"/>
</dbReference>
<feature type="signal peptide" evidence="8">
    <location>
        <begin position="1"/>
        <end position="21"/>
    </location>
</feature>
<evidence type="ECO:0000313" key="10">
    <source>
        <dbReference type="Proteomes" id="UP000694403"/>
    </source>
</evidence>
<organism evidence="9 10">
    <name type="scientific">Chelydra serpentina</name>
    <name type="common">Snapping turtle</name>
    <name type="synonym">Testudo serpentina</name>
    <dbReference type="NCBI Taxonomy" id="8475"/>
    <lineage>
        <taxon>Eukaryota</taxon>
        <taxon>Metazoa</taxon>
        <taxon>Chordata</taxon>
        <taxon>Craniata</taxon>
        <taxon>Vertebrata</taxon>
        <taxon>Euteleostomi</taxon>
        <taxon>Archelosauria</taxon>
        <taxon>Testudinata</taxon>
        <taxon>Testudines</taxon>
        <taxon>Cryptodira</taxon>
        <taxon>Durocryptodira</taxon>
        <taxon>Americhelydia</taxon>
        <taxon>Chelydroidea</taxon>
        <taxon>Chelydridae</taxon>
        <taxon>Chelydra</taxon>
    </lineage>
</organism>
<dbReference type="GO" id="GO:0045087">
    <property type="term" value="P:innate immune response"/>
    <property type="evidence" value="ECO:0007669"/>
    <property type="project" value="TreeGrafter"/>
</dbReference>
<evidence type="ECO:0000313" key="9">
    <source>
        <dbReference type="Ensembl" id="ENSCSRP00000014555.1"/>
    </source>
</evidence>
<dbReference type="PANTHER" id="PTHR16135">
    <property type="entry name" value="REPRESSOR OF YIELD OF DENV PROTEIN"/>
    <property type="match status" value="1"/>
</dbReference>
<keyword evidence="8" id="KW-0732">Signal</keyword>
<protein>
    <submittedName>
        <fullName evidence="9">Shiftless antiviral inhibitor of ribosomal frameshifting</fullName>
    </submittedName>
</protein>
<dbReference type="GO" id="GO:0000932">
    <property type="term" value="C:P-body"/>
    <property type="evidence" value="ECO:0007669"/>
    <property type="project" value="UniProtKB-SubCell"/>
</dbReference>
<name>A0A8C3SJG4_CHESE</name>
<dbReference type="GO" id="GO:0043022">
    <property type="term" value="F:ribosome binding"/>
    <property type="evidence" value="ECO:0007669"/>
    <property type="project" value="TreeGrafter"/>
</dbReference>
<accession>A0A8C3SJG4</accession>
<evidence type="ECO:0000256" key="4">
    <source>
        <dbReference type="ARBA" id="ARBA00022490"/>
    </source>
</evidence>
<dbReference type="Ensembl" id="ENSCSRT00000015173.1">
    <property type="protein sequence ID" value="ENSCSRP00000014555.1"/>
    <property type="gene ID" value="ENSCSRG00000011082.1"/>
</dbReference>
<comment type="similarity">
    <text evidence="3">Belongs to the SHFL family.</text>
</comment>
<keyword evidence="10" id="KW-1185">Reference proteome</keyword>
<feature type="chain" id="PRO_5034114602" evidence="8">
    <location>
        <begin position="22"/>
        <end position="385"/>
    </location>
</feature>
<reference evidence="9" key="2">
    <citation type="submission" date="2025-09" db="UniProtKB">
        <authorList>
            <consortium name="Ensembl"/>
        </authorList>
    </citation>
    <scope>IDENTIFICATION</scope>
</reference>
<proteinExistence type="inferred from homology"/>
<evidence type="ECO:0000256" key="7">
    <source>
        <dbReference type="SAM" id="MobiDB-lite"/>
    </source>
</evidence>
<dbReference type="Pfam" id="PF15135">
    <property type="entry name" value="UPF0515"/>
    <property type="match status" value="1"/>
</dbReference>
<dbReference type="PANTHER" id="PTHR16135:SF2">
    <property type="entry name" value="SHIFTLESS ANTIVIRAL INHIBITOR OF RIBOSOMAL FRAMESHIFTING PROTEIN"/>
    <property type="match status" value="1"/>
</dbReference>
<reference evidence="9" key="1">
    <citation type="submission" date="2025-08" db="UniProtKB">
        <authorList>
            <consortium name="Ensembl"/>
        </authorList>
    </citation>
    <scope>IDENTIFICATION</scope>
</reference>
<comment type="subcellular location">
    <subcellularLocation>
        <location evidence="2">Cytoplasm</location>
        <location evidence="2">P-body</location>
    </subcellularLocation>
    <subcellularLocation>
        <location evidence="1">Nucleus</location>
    </subcellularLocation>
</comment>
<dbReference type="GO" id="GO:0075523">
    <property type="term" value="P:viral translational frameshifting"/>
    <property type="evidence" value="ECO:0007669"/>
    <property type="project" value="TreeGrafter"/>
</dbReference>
<dbReference type="GO" id="GO:0005634">
    <property type="term" value="C:nucleus"/>
    <property type="evidence" value="ECO:0007669"/>
    <property type="project" value="UniProtKB-SubCell"/>
</dbReference>
<dbReference type="InterPro" id="IPR026795">
    <property type="entry name" value="SHFL"/>
</dbReference>
<keyword evidence="6" id="KW-0539">Nucleus</keyword>
<evidence type="ECO:0000256" key="5">
    <source>
        <dbReference type="ARBA" id="ARBA00022884"/>
    </source>
</evidence>
<keyword evidence="4" id="KW-0963">Cytoplasm</keyword>
<evidence type="ECO:0000256" key="8">
    <source>
        <dbReference type="SAM" id="SignalP"/>
    </source>
</evidence>
<evidence type="ECO:0000256" key="6">
    <source>
        <dbReference type="ARBA" id="ARBA00023242"/>
    </source>
</evidence>
<dbReference type="AlphaFoldDB" id="A0A8C3SJG4"/>